<evidence type="ECO:0000259" key="3">
    <source>
        <dbReference type="Pfam" id="PF12146"/>
    </source>
</evidence>
<protein>
    <recommendedName>
        <fullName evidence="3">Serine aminopeptidase S33 domain-containing protein</fullName>
    </recommendedName>
</protein>
<feature type="compositionally biased region" description="Basic residues" evidence="1">
    <location>
        <begin position="41"/>
        <end position="52"/>
    </location>
</feature>
<feature type="compositionally biased region" description="Low complexity" evidence="1">
    <location>
        <begin position="13"/>
        <end position="26"/>
    </location>
</feature>
<feature type="compositionally biased region" description="Polar residues" evidence="1">
    <location>
        <begin position="30"/>
        <end position="40"/>
    </location>
</feature>
<dbReference type="EMBL" id="JACMSC010000016">
    <property type="protein sequence ID" value="KAG6482551.1"/>
    <property type="molecule type" value="Genomic_DNA"/>
</dbReference>
<name>A0A8J5KFP9_ZINOF</name>
<dbReference type="PANTHER" id="PTHR11614">
    <property type="entry name" value="PHOSPHOLIPASE-RELATED"/>
    <property type="match status" value="1"/>
</dbReference>
<feature type="domain" description="Serine aminopeptidase S33" evidence="3">
    <location>
        <begin position="265"/>
        <end position="503"/>
    </location>
</feature>
<gene>
    <name evidence="4" type="ORF">ZIOFF_059183</name>
</gene>
<accession>A0A8J5KFP9</accession>
<comment type="caution">
    <text evidence="4">The sequence shown here is derived from an EMBL/GenBank/DDBJ whole genome shotgun (WGS) entry which is preliminary data.</text>
</comment>
<feature type="region of interest" description="Disordered" evidence="1">
    <location>
        <begin position="1"/>
        <end position="88"/>
    </location>
</feature>
<evidence type="ECO:0000313" key="4">
    <source>
        <dbReference type="EMBL" id="KAG6482551.1"/>
    </source>
</evidence>
<dbReference type="Pfam" id="PF12146">
    <property type="entry name" value="Hydrolase_4"/>
    <property type="match status" value="1"/>
</dbReference>
<dbReference type="InterPro" id="IPR051044">
    <property type="entry name" value="MAG_DAG_Lipase"/>
</dbReference>
<dbReference type="AlphaFoldDB" id="A0A8J5KFP9"/>
<dbReference type="InterPro" id="IPR022742">
    <property type="entry name" value="Hydrolase_4"/>
</dbReference>
<keyword evidence="5" id="KW-1185">Reference proteome</keyword>
<evidence type="ECO:0000313" key="5">
    <source>
        <dbReference type="Proteomes" id="UP000734854"/>
    </source>
</evidence>
<feature type="compositionally biased region" description="Polar residues" evidence="1">
    <location>
        <begin position="1"/>
        <end position="12"/>
    </location>
</feature>
<proteinExistence type="predicted"/>
<keyword evidence="2" id="KW-0812">Transmembrane</keyword>
<organism evidence="4 5">
    <name type="scientific">Zingiber officinale</name>
    <name type="common">Ginger</name>
    <name type="synonym">Amomum zingiber</name>
    <dbReference type="NCBI Taxonomy" id="94328"/>
    <lineage>
        <taxon>Eukaryota</taxon>
        <taxon>Viridiplantae</taxon>
        <taxon>Streptophyta</taxon>
        <taxon>Embryophyta</taxon>
        <taxon>Tracheophyta</taxon>
        <taxon>Spermatophyta</taxon>
        <taxon>Magnoliopsida</taxon>
        <taxon>Liliopsida</taxon>
        <taxon>Zingiberales</taxon>
        <taxon>Zingiberaceae</taxon>
        <taxon>Zingiber</taxon>
    </lineage>
</organism>
<dbReference type="OrthoDB" id="2498029at2759"/>
<sequence>MLKYKLSTNPTISPSQVRSRSHSSGRLSINHRNNAISFGTQKRRSVRGRSRSFSHSESVEIARVGARKDGSRAEDEDERPSMPSKERFAVPSLSLAPTRGAGGGLAALLTFFAFKGGLLILDAFRLLFLLPFRLTEHVPADGERRREPSGIDLSGKKSTALTRTFLLLGAGCRFLVVVTLVAVRGTVMLLKGLQGAVQAKAEEVIVKPRKKDLEMVTARKALAIKMAEEAAAEVEMASSVREFAVIQTARGDELFTQCWTPLFPQSRGLVVILHGLNEHSGRYNHFAKRLNDSAFKVYGVDWIGHGGSDGLHGYVHSLDHAVDDLKIFLEKVISQNQGLPCFVFGHSTGAAIALKASLDPKIKVLIQGLILTSPAIHVRPSHPLIPVIAPILSLLLPEYQFRAAYKSDSPVSRDPVSLRDKYTDPLVFTGPIRVRTGYEILRISSFLYKNLRRVSVPFLALIGSADTLTIPEATERLYEEASSSDKTLKIYKDLSHDLLFEPERDDVIQDIIDWLSLRINTAD</sequence>
<evidence type="ECO:0000256" key="1">
    <source>
        <dbReference type="SAM" id="MobiDB-lite"/>
    </source>
</evidence>
<evidence type="ECO:0000256" key="2">
    <source>
        <dbReference type="SAM" id="Phobius"/>
    </source>
</evidence>
<keyword evidence="2" id="KW-0472">Membrane</keyword>
<dbReference type="Proteomes" id="UP000734854">
    <property type="component" value="Unassembled WGS sequence"/>
</dbReference>
<feature type="transmembrane region" description="Helical" evidence="2">
    <location>
        <begin position="164"/>
        <end position="183"/>
    </location>
</feature>
<reference evidence="4 5" key="1">
    <citation type="submission" date="2020-08" db="EMBL/GenBank/DDBJ databases">
        <title>Plant Genome Project.</title>
        <authorList>
            <person name="Zhang R.-G."/>
        </authorList>
    </citation>
    <scope>NUCLEOTIDE SEQUENCE [LARGE SCALE GENOMIC DNA]</scope>
    <source>
        <tissue evidence="4">Rhizome</tissue>
    </source>
</reference>
<keyword evidence="2" id="KW-1133">Transmembrane helix</keyword>